<dbReference type="InterPro" id="IPR001296">
    <property type="entry name" value="Glyco_trans_1"/>
</dbReference>
<keyword evidence="1 3" id="KW-0808">Transferase</keyword>
<dbReference type="EC" id="2.4.-.-" evidence="3"/>
<accession>A0ABT4S1G0</accession>
<dbReference type="PANTHER" id="PTHR46401">
    <property type="entry name" value="GLYCOSYLTRANSFERASE WBBK-RELATED"/>
    <property type="match status" value="1"/>
</dbReference>
<dbReference type="GO" id="GO:0016757">
    <property type="term" value="F:glycosyltransferase activity"/>
    <property type="evidence" value="ECO:0007669"/>
    <property type="project" value="UniProtKB-KW"/>
</dbReference>
<name>A0ABT4S1G0_9FLAO</name>
<dbReference type="Pfam" id="PF00534">
    <property type="entry name" value="Glycos_transf_1"/>
    <property type="match status" value="1"/>
</dbReference>
<evidence type="ECO:0000259" key="2">
    <source>
        <dbReference type="Pfam" id="PF00534"/>
    </source>
</evidence>
<dbReference type="Proteomes" id="UP001149142">
    <property type="component" value="Unassembled WGS sequence"/>
</dbReference>
<feature type="domain" description="Glycosyl transferase family 1" evidence="2">
    <location>
        <begin position="161"/>
        <end position="319"/>
    </location>
</feature>
<dbReference type="Gene3D" id="3.40.50.2000">
    <property type="entry name" value="Glycogen Phosphorylase B"/>
    <property type="match status" value="1"/>
</dbReference>
<evidence type="ECO:0000313" key="3">
    <source>
        <dbReference type="EMBL" id="MDA0177909.1"/>
    </source>
</evidence>
<evidence type="ECO:0000313" key="4">
    <source>
        <dbReference type="Proteomes" id="UP001149142"/>
    </source>
</evidence>
<dbReference type="EMBL" id="JAPFGC010000002">
    <property type="protein sequence ID" value="MDA0177909.1"/>
    <property type="molecule type" value="Genomic_DNA"/>
</dbReference>
<dbReference type="PANTHER" id="PTHR46401:SF2">
    <property type="entry name" value="GLYCOSYLTRANSFERASE WBBK-RELATED"/>
    <property type="match status" value="1"/>
</dbReference>
<keyword evidence="3" id="KW-0328">Glycosyltransferase</keyword>
<evidence type="ECO:0000256" key="1">
    <source>
        <dbReference type="ARBA" id="ARBA00022679"/>
    </source>
</evidence>
<gene>
    <name evidence="3" type="ORF">OOZ35_10435</name>
</gene>
<proteinExistence type="predicted"/>
<reference evidence="3" key="1">
    <citation type="submission" date="2022-11" db="EMBL/GenBank/DDBJ databases">
        <title>Refractory cell wall polysaccharides provide important carbon source for microbial heterotrophs in the hadal ocean.</title>
        <authorList>
            <person name="Zhu X."/>
        </authorList>
    </citation>
    <scope>NUCLEOTIDE SEQUENCE</scope>
    <source>
        <strain evidence="3">MTRN7</strain>
    </source>
</reference>
<protein>
    <submittedName>
        <fullName evidence="3">Glycosyltransferase</fullName>
        <ecNumber evidence="3">2.4.-.-</ecNumber>
    </submittedName>
</protein>
<keyword evidence="4" id="KW-1185">Reference proteome</keyword>
<organism evidence="3 4">
    <name type="scientific">Mesoflavibacter profundi</name>
    <dbReference type="NCBI Taxonomy" id="2708110"/>
    <lineage>
        <taxon>Bacteria</taxon>
        <taxon>Pseudomonadati</taxon>
        <taxon>Bacteroidota</taxon>
        <taxon>Flavobacteriia</taxon>
        <taxon>Flavobacteriales</taxon>
        <taxon>Flavobacteriaceae</taxon>
        <taxon>Mesoflavibacter</taxon>
    </lineage>
</organism>
<dbReference type="SUPFAM" id="SSF53756">
    <property type="entry name" value="UDP-Glycosyltransferase/glycogen phosphorylase"/>
    <property type="match status" value="1"/>
</dbReference>
<dbReference type="RefSeq" id="WP_106688052.1">
    <property type="nucleotide sequence ID" value="NZ_CAXQEU010000140.1"/>
</dbReference>
<comment type="caution">
    <text evidence="3">The sequence shown here is derived from an EMBL/GenBank/DDBJ whole genome shotgun (WGS) entry which is preliminary data.</text>
</comment>
<sequence length="337" mass="38843">MLKSKIILEASNIYSGGGLVLLKLLLTELKEYDIDIQIYLGYDHVINDIKSENYPNLNIIKTGKLGTFFRYFKFRKDVVYLCNLPPFVKNKDSFLVFYNELFFKKKNLLSKAGIKYFIFSNWFKLFNKNVDNVLVQSKHIEELILNKTSSKNVLTIPIYKKFKTESIYKTEYDFCYVSSAAPHKNHKTLFKALEILLKKGIKTNLLVTIPSHQEGLMEYVNTINSNYPNTIINVGYIDNSKIEEVYLKSKALVFPSTAEAFGMPLIEAHDLGLKVLVSDLPYAYDVFEKVQTFNPTDPESIANKMELFLKGELEGNKQISKVVNKLDEYVNLLITKK</sequence>